<name>Q0A7A6_ALKEH</name>
<dbReference type="HOGENOM" id="CLU_049710_1_0_6"/>
<feature type="transmembrane region" description="Helical" evidence="1">
    <location>
        <begin position="191"/>
        <end position="214"/>
    </location>
</feature>
<dbReference type="GO" id="GO:0020037">
    <property type="term" value="F:heme binding"/>
    <property type="evidence" value="ECO:0007669"/>
    <property type="project" value="InterPro"/>
</dbReference>
<feature type="domain" description="Cytochrome c assembly protein" evidence="2">
    <location>
        <begin position="58"/>
        <end position="278"/>
    </location>
</feature>
<dbReference type="AlphaFoldDB" id="Q0A7A6"/>
<proteinExistence type="predicted"/>
<evidence type="ECO:0000313" key="3">
    <source>
        <dbReference type="EMBL" id="ABI57281.1"/>
    </source>
</evidence>
<feature type="transmembrane region" description="Helical" evidence="1">
    <location>
        <begin position="78"/>
        <end position="99"/>
    </location>
</feature>
<keyword evidence="1" id="KW-0472">Membrane</keyword>
<reference evidence="4" key="1">
    <citation type="submission" date="2006-08" db="EMBL/GenBank/DDBJ databases">
        <title>Complete sequence of Alkalilimnicola ehrilichei MLHE-1.</title>
        <authorList>
            <person name="Copeland A."/>
            <person name="Lucas S."/>
            <person name="Lapidus A."/>
            <person name="Barry K."/>
            <person name="Detter J.C."/>
            <person name="Glavina del Rio T."/>
            <person name="Hammon N."/>
            <person name="Israni S."/>
            <person name="Dalin E."/>
            <person name="Tice H."/>
            <person name="Pitluck S."/>
            <person name="Sims D."/>
            <person name="Brettin T."/>
            <person name="Bruce D."/>
            <person name="Han C."/>
            <person name="Tapia R."/>
            <person name="Gilna P."/>
            <person name="Schmutz J."/>
            <person name="Larimer F."/>
            <person name="Land M."/>
            <person name="Hauser L."/>
            <person name="Kyrpides N."/>
            <person name="Mikhailova N."/>
            <person name="Oremland R.S."/>
            <person name="Hoeft S.E."/>
            <person name="Switzer-Blum J."/>
            <person name="Kulp T."/>
            <person name="King G."/>
            <person name="Tabita R."/>
            <person name="Witte B."/>
            <person name="Santini J.M."/>
            <person name="Basu P."/>
            <person name="Hollibaugh J.T."/>
            <person name="Xie G."/>
            <person name="Stolz J.F."/>
            <person name="Richardson P."/>
        </authorList>
    </citation>
    <scope>NUCLEOTIDE SEQUENCE [LARGE SCALE GENOMIC DNA]</scope>
    <source>
        <strain evidence="4">ATCC BAA-1101 / DSM 17681 / MLHE-1</strain>
    </source>
</reference>
<dbReference type="InterPro" id="IPR002541">
    <property type="entry name" value="Cyt_c_assembly"/>
</dbReference>
<feature type="transmembrane region" description="Helical" evidence="1">
    <location>
        <begin position="226"/>
        <end position="244"/>
    </location>
</feature>
<feature type="transmembrane region" description="Helical" evidence="1">
    <location>
        <begin position="52"/>
        <end position="72"/>
    </location>
</feature>
<dbReference type="Proteomes" id="UP000001962">
    <property type="component" value="Chromosome"/>
</dbReference>
<gene>
    <name evidence="3" type="ordered locus">Mlg_1939</name>
</gene>
<keyword evidence="4" id="KW-1185">Reference proteome</keyword>
<feature type="transmembrane region" description="Helical" evidence="1">
    <location>
        <begin position="15"/>
        <end position="40"/>
    </location>
</feature>
<dbReference type="GO" id="GO:0017004">
    <property type="term" value="P:cytochrome complex assembly"/>
    <property type="evidence" value="ECO:0007669"/>
    <property type="project" value="InterPro"/>
</dbReference>
<organism evidence="3 4">
    <name type="scientific">Alkalilimnicola ehrlichii (strain ATCC BAA-1101 / DSM 17681 / MLHE-1)</name>
    <dbReference type="NCBI Taxonomy" id="187272"/>
    <lineage>
        <taxon>Bacteria</taxon>
        <taxon>Pseudomonadati</taxon>
        <taxon>Pseudomonadota</taxon>
        <taxon>Gammaproteobacteria</taxon>
        <taxon>Chromatiales</taxon>
        <taxon>Ectothiorhodospiraceae</taxon>
        <taxon>Alkalilimnicola</taxon>
    </lineage>
</organism>
<protein>
    <submittedName>
        <fullName evidence="3">Cytochrome c assembly protein</fullName>
    </submittedName>
</protein>
<dbReference type="PANTHER" id="PTHR38034:SF1">
    <property type="entry name" value="INNER MEMBRANE PROTEIN YPJD"/>
    <property type="match status" value="1"/>
</dbReference>
<dbReference type="KEGG" id="aeh:Mlg_1939"/>
<dbReference type="PANTHER" id="PTHR38034">
    <property type="entry name" value="INNER MEMBRANE PROTEIN YPJD"/>
    <property type="match status" value="1"/>
</dbReference>
<keyword evidence="1" id="KW-1133">Transmembrane helix</keyword>
<dbReference type="InterPro" id="IPR052372">
    <property type="entry name" value="YpjD/HemX"/>
</dbReference>
<accession>Q0A7A6</accession>
<sequence length="280" mass="30183">MPPCFPGAARRRFNLTMLLLIAMLAAALHLLAGGLLFLRLIHGTARVTGRGLPLGLAAVAALLHAVVVWSAVWTPVGLNLGFFNALAVVSLFMVVGMLLATSRLPVCHLGVILLPISAFSVLMACTPDCGTVVPREPGVDLHILTSMLGYSTLALAAIQALILAALDYRLRHRRMGGFVRRLPALNTMEQQLFGMLWLGFALLSVGLLTGLVFVDDLLAQHLVHKTTLSVVAWVVFGTLLVGRWRLGWRGQTAVRWTLGGFAALMLAYFGSKFVLELLLA</sequence>
<feature type="transmembrane region" description="Helical" evidence="1">
    <location>
        <begin position="147"/>
        <end position="170"/>
    </location>
</feature>
<keyword evidence="1" id="KW-0812">Transmembrane</keyword>
<feature type="transmembrane region" description="Helical" evidence="1">
    <location>
        <begin position="106"/>
        <end position="127"/>
    </location>
</feature>
<evidence type="ECO:0000313" key="4">
    <source>
        <dbReference type="Proteomes" id="UP000001962"/>
    </source>
</evidence>
<dbReference type="EMBL" id="CP000453">
    <property type="protein sequence ID" value="ABI57281.1"/>
    <property type="molecule type" value="Genomic_DNA"/>
</dbReference>
<dbReference type="eggNOG" id="COG4137">
    <property type="taxonomic scope" value="Bacteria"/>
</dbReference>
<feature type="transmembrane region" description="Helical" evidence="1">
    <location>
        <begin position="256"/>
        <end position="275"/>
    </location>
</feature>
<dbReference type="GO" id="GO:0005886">
    <property type="term" value="C:plasma membrane"/>
    <property type="evidence" value="ECO:0007669"/>
    <property type="project" value="TreeGrafter"/>
</dbReference>
<evidence type="ECO:0000256" key="1">
    <source>
        <dbReference type="SAM" id="Phobius"/>
    </source>
</evidence>
<evidence type="ECO:0000259" key="2">
    <source>
        <dbReference type="Pfam" id="PF01578"/>
    </source>
</evidence>
<dbReference type="Pfam" id="PF01578">
    <property type="entry name" value="Cytochrom_C_asm"/>
    <property type="match status" value="1"/>
</dbReference>